<comment type="caution">
    <text evidence="3">The sequence shown here is derived from an EMBL/GenBank/DDBJ whole genome shotgun (WGS) entry which is preliminary data.</text>
</comment>
<dbReference type="InterPro" id="IPR039447">
    <property type="entry name" value="UreH-like_TM_dom"/>
</dbReference>
<accession>A0A2T5C1E8</accession>
<protein>
    <submittedName>
        <fullName evidence="3">Sulfite exporter TauE/SafE</fullName>
    </submittedName>
</protein>
<feature type="transmembrane region" description="Helical" evidence="1">
    <location>
        <begin position="44"/>
        <end position="68"/>
    </location>
</feature>
<feature type="domain" description="Urease accessory protein UreH-like transmembrane" evidence="2">
    <location>
        <begin position="32"/>
        <end position="223"/>
    </location>
</feature>
<dbReference type="Proteomes" id="UP000243525">
    <property type="component" value="Unassembled WGS sequence"/>
</dbReference>
<evidence type="ECO:0000313" key="4">
    <source>
        <dbReference type="Proteomes" id="UP000243525"/>
    </source>
</evidence>
<proteinExistence type="predicted"/>
<dbReference type="OrthoDB" id="9782403at2"/>
<evidence type="ECO:0000256" key="1">
    <source>
        <dbReference type="SAM" id="Phobius"/>
    </source>
</evidence>
<dbReference type="PANTHER" id="PTHR36394">
    <property type="entry name" value="OS01G0277700 PROTEIN"/>
    <property type="match status" value="1"/>
</dbReference>
<gene>
    <name evidence="3" type="ORF">C8N47_10822</name>
</gene>
<dbReference type="Pfam" id="PF13386">
    <property type="entry name" value="DsbD_2"/>
    <property type="match status" value="1"/>
</dbReference>
<keyword evidence="4" id="KW-1185">Reference proteome</keyword>
<keyword evidence="1" id="KW-0812">Transmembrane</keyword>
<feature type="transmembrane region" description="Helical" evidence="1">
    <location>
        <begin position="173"/>
        <end position="195"/>
    </location>
</feature>
<dbReference type="PANTHER" id="PTHR36394:SF1">
    <property type="entry name" value="OS01G0277700 PROTEIN"/>
    <property type="match status" value="1"/>
</dbReference>
<feature type="transmembrane region" description="Helical" evidence="1">
    <location>
        <begin position="88"/>
        <end position="106"/>
    </location>
</feature>
<dbReference type="AlphaFoldDB" id="A0A2T5C1E8"/>
<keyword evidence="1" id="KW-1133">Transmembrane helix</keyword>
<evidence type="ECO:0000313" key="3">
    <source>
        <dbReference type="EMBL" id="PTN08465.1"/>
    </source>
</evidence>
<reference evidence="3 4" key="1">
    <citation type="submission" date="2018-04" db="EMBL/GenBank/DDBJ databases">
        <title>Genomic Encyclopedia of Archaeal and Bacterial Type Strains, Phase II (KMG-II): from individual species to whole genera.</title>
        <authorList>
            <person name="Goeker M."/>
        </authorList>
    </citation>
    <scope>NUCLEOTIDE SEQUENCE [LARGE SCALE GENOMIC DNA]</scope>
    <source>
        <strain evidence="3 4">DSM 28823</strain>
    </source>
</reference>
<evidence type="ECO:0000259" key="2">
    <source>
        <dbReference type="Pfam" id="PF13386"/>
    </source>
</evidence>
<organism evidence="3 4">
    <name type="scientific">Mangrovibacterium marinum</name>
    <dbReference type="NCBI Taxonomy" id="1639118"/>
    <lineage>
        <taxon>Bacteria</taxon>
        <taxon>Pseudomonadati</taxon>
        <taxon>Bacteroidota</taxon>
        <taxon>Bacteroidia</taxon>
        <taxon>Marinilabiliales</taxon>
        <taxon>Prolixibacteraceae</taxon>
        <taxon>Mangrovibacterium</taxon>
    </lineage>
</organism>
<dbReference type="EMBL" id="QAAD01000008">
    <property type="protein sequence ID" value="PTN08465.1"/>
    <property type="molecule type" value="Genomic_DNA"/>
</dbReference>
<dbReference type="RefSeq" id="WP_107822274.1">
    <property type="nucleotide sequence ID" value="NZ_OY782574.1"/>
</dbReference>
<feature type="transmembrane region" description="Helical" evidence="1">
    <location>
        <begin position="211"/>
        <end position="230"/>
    </location>
</feature>
<keyword evidence="1" id="KW-0472">Membrane</keyword>
<feature type="transmembrane region" description="Helical" evidence="1">
    <location>
        <begin position="6"/>
        <end position="23"/>
    </location>
</feature>
<name>A0A2T5C1E8_9BACT</name>
<feature type="transmembrane region" description="Helical" evidence="1">
    <location>
        <begin position="144"/>
        <end position="167"/>
    </location>
</feature>
<sequence length="232" mass="25547">MNDIQVLLYTALTLGFVHTLLGPDHYLPFIAISKARQWSTRKTMWVTLFSGIGHVGSSVLIGAVGIALGTSLSQLNGIEAFRGELVSWLLFAFGVGYTLYGIYKYISSSHHAHLPTFLMPRKVRENHHLPLTEEEAGKVNITPWIIFLIFVFGPCEVLIPLLMVPAYTHSAVGMASVAFVFSIGTIATMMTVVYLGHKGVSLINFKHQERYMHLLAGVVILISGAGMVFLGW</sequence>